<accession>A0A4Y7TW57</accession>
<dbReference type="SMART" id="SM00730">
    <property type="entry name" value="PSN"/>
    <property type="match status" value="1"/>
</dbReference>
<feature type="transmembrane region" description="Helical" evidence="9">
    <location>
        <begin position="342"/>
        <end position="364"/>
    </location>
</feature>
<keyword evidence="11" id="KW-1185">Reference proteome</keyword>
<dbReference type="GO" id="GO:0098553">
    <property type="term" value="C:lumenal side of endoplasmic reticulum membrane"/>
    <property type="evidence" value="ECO:0007669"/>
    <property type="project" value="TreeGrafter"/>
</dbReference>
<feature type="region of interest" description="Disordered" evidence="8">
    <location>
        <begin position="41"/>
        <end position="60"/>
    </location>
</feature>
<feature type="region of interest" description="Disordered" evidence="8">
    <location>
        <begin position="293"/>
        <end position="326"/>
    </location>
</feature>
<feature type="transmembrane region" description="Helical" evidence="9">
    <location>
        <begin position="16"/>
        <end position="38"/>
    </location>
</feature>
<dbReference type="AlphaFoldDB" id="A0A4Y7TW57"/>
<dbReference type="GO" id="GO:0098554">
    <property type="term" value="C:cytoplasmic side of endoplasmic reticulum membrane"/>
    <property type="evidence" value="ECO:0007669"/>
    <property type="project" value="TreeGrafter"/>
</dbReference>
<keyword evidence="3 9" id="KW-0812">Transmembrane</keyword>
<comment type="caution">
    <text evidence="10">The sequence shown here is derived from an EMBL/GenBank/DDBJ whole genome shotgun (WGS) entry which is preliminary data.</text>
</comment>
<feature type="transmembrane region" description="Helical" evidence="9">
    <location>
        <begin position="212"/>
        <end position="236"/>
    </location>
</feature>
<keyword evidence="5" id="KW-0256">Endoplasmic reticulum</keyword>
<dbReference type="OrthoDB" id="29661at2759"/>
<dbReference type="Pfam" id="PF04258">
    <property type="entry name" value="Peptidase_A22B"/>
    <property type="match status" value="1"/>
</dbReference>
<evidence type="ECO:0000313" key="11">
    <source>
        <dbReference type="Proteomes" id="UP000298030"/>
    </source>
</evidence>
<feature type="compositionally biased region" description="Basic and acidic residues" evidence="8">
    <location>
        <begin position="435"/>
        <end position="446"/>
    </location>
</feature>
<keyword evidence="7 9" id="KW-0472">Membrane</keyword>
<evidence type="ECO:0008006" key="12">
    <source>
        <dbReference type="Google" id="ProtNLM"/>
    </source>
</evidence>
<feature type="transmembrane region" description="Helical" evidence="9">
    <location>
        <begin position="256"/>
        <end position="278"/>
    </location>
</feature>
<evidence type="ECO:0000256" key="6">
    <source>
        <dbReference type="ARBA" id="ARBA00022989"/>
    </source>
</evidence>
<evidence type="ECO:0000256" key="3">
    <source>
        <dbReference type="ARBA" id="ARBA00022692"/>
    </source>
</evidence>
<dbReference type="PANTHER" id="PTHR12174">
    <property type="entry name" value="SIGNAL PEPTIDE PEPTIDASE"/>
    <property type="match status" value="1"/>
</dbReference>
<dbReference type="Proteomes" id="UP000298030">
    <property type="component" value="Unassembled WGS sequence"/>
</dbReference>
<dbReference type="EMBL" id="QPFP01000003">
    <property type="protein sequence ID" value="TEB38174.1"/>
    <property type="molecule type" value="Genomic_DNA"/>
</dbReference>
<feature type="transmembrane region" description="Helical" evidence="9">
    <location>
        <begin position="101"/>
        <end position="125"/>
    </location>
</feature>
<evidence type="ECO:0000256" key="1">
    <source>
        <dbReference type="ARBA" id="ARBA00004477"/>
    </source>
</evidence>
<evidence type="ECO:0000256" key="4">
    <source>
        <dbReference type="ARBA" id="ARBA00022801"/>
    </source>
</evidence>
<sequence>MADFSAHLQGIDWDLISSYGGLLSMATFSIYAGSYGSLPNPKPNRAEKRPSDKDIDDDEAEDGEHMTLGDAYLFPIIGSFALVGLYLIVKFFGKEWINWFLGWYFSLAGVGSVWKSSISLLRYTLGESRWKRFEKFTVKAKKGHNRLFSLSLRTPSLVLLPISVVPSGLYHFWTSTTRGGIGRSALVTDILGLSFSHNALALLKLDSFKTGCILLSGLFVYDIWWVFGTEVMVQVATKLDLPIKILWPKSLLFSSARGFTMLGLGDIVIPGTFVALALRYDYARYAHEVCSDSEHEPEPKSKVEKAVTDGHSKPRGTTKPAGATKLDEDAQVKFRRSAPKPYFFAALAAYVSGLVTTMLVMHVFHAAQPALLYLSPACIVSFGLTALRRGEFADAWAWSDAPEEDESEEQKLKTVEAKESVMVEGIDTLSSRSATPKEVKHSGGRR</sequence>
<name>A0A4Y7TW57_COPMI</name>
<feature type="region of interest" description="Disordered" evidence="8">
    <location>
        <begin position="425"/>
        <end position="446"/>
    </location>
</feature>
<comment type="similarity">
    <text evidence="2">Belongs to the peptidase A22B family.</text>
</comment>
<keyword evidence="4" id="KW-0378">Hydrolase</keyword>
<feature type="compositionally biased region" description="Basic and acidic residues" evidence="8">
    <location>
        <begin position="293"/>
        <end position="312"/>
    </location>
</feature>
<proteinExistence type="inferred from homology"/>
<feature type="compositionally biased region" description="Basic and acidic residues" evidence="8">
    <location>
        <begin position="44"/>
        <end position="53"/>
    </location>
</feature>
<dbReference type="GO" id="GO:0006465">
    <property type="term" value="P:signal peptide processing"/>
    <property type="evidence" value="ECO:0007669"/>
    <property type="project" value="TreeGrafter"/>
</dbReference>
<organism evidence="10 11">
    <name type="scientific">Coprinellus micaceus</name>
    <name type="common">Glistening ink-cap mushroom</name>
    <name type="synonym">Coprinus micaceus</name>
    <dbReference type="NCBI Taxonomy" id="71717"/>
    <lineage>
        <taxon>Eukaryota</taxon>
        <taxon>Fungi</taxon>
        <taxon>Dikarya</taxon>
        <taxon>Basidiomycota</taxon>
        <taxon>Agaricomycotina</taxon>
        <taxon>Agaricomycetes</taxon>
        <taxon>Agaricomycetidae</taxon>
        <taxon>Agaricales</taxon>
        <taxon>Agaricineae</taxon>
        <taxon>Psathyrellaceae</taxon>
        <taxon>Coprinellus</taxon>
    </lineage>
</organism>
<dbReference type="PANTHER" id="PTHR12174:SF23">
    <property type="entry name" value="MINOR HISTOCOMPATIBILITY ANTIGEN H13"/>
    <property type="match status" value="1"/>
</dbReference>
<dbReference type="InterPro" id="IPR006639">
    <property type="entry name" value="Preselin/SPP"/>
</dbReference>
<evidence type="ECO:0000256" key="2">
    <source>
        <dbReference type="ARBA" id="ARBA00006859"/>
    </source>
</evidence>
<protein>
    <recommendedName>
        <fullName evidence="12">Peptidase A22B, signal peptide peptidase</fullName>
    </recommendedName>
</protein>
<feature type="transmembrane region" description="Helical" evidence="9">
    <location>
        <begin position="71"/>
        <end position="89"/>
    </location>
</feature>
<gene>
    <name evidence="10" type="ORF">FA13DRAFT_1725821</name>
</gene>
<dbReference type="InterPro" id="IPR007369">
    <property type="entry name" value="Peptidase_A22B_SPP"/>
</dbReference>
<dbReference type="GO" id="GO:0042500">
    <property type="term" value="F:aspartic endopeptidase activity, intramembrane cleaving"/>
    <property type="evidence" value="ECO:0007669"/>
    <property type="project" value="InterPro"/>
</dbReference>
<evidence type="ECO:0000256" key="5">
    <source>
        <dbReference type="ARBA" id="ARBA00022824"/>
    </source>
</evidence>
<reference evidence="10 11" key="1">
    <citation type="journal article" date="2019" name="Nat. Ecol. Evol.">
        <title>Megaphylogeny resolves global patterns of mushroom evolution.</title>
        <authorList>
            <person name="Varga T."/>
            <person name="Krizsan K."/>
            <person name="Foldi C."/>
            <person name="Dima B."/>
            <person name="Sanchez-Garcia M."/>
            <person name="Sanchez-Ramirez S."/>
            <person name="Szollosi G.J."/>
            <person name="Szarkandi J.G."/>
            <person name="Papp V."/>
            <person name="Albert L."/>
            <person name="Andreopoulos W."/>
            <person name="Angelini C."/>
            <person name="Antonin V."/>
            <person name="Barry K.W."/>
            <person name="Bougher N.L."/>
            <person name="Buchanan P."/>
            <person name="Buyck B."/>
            <person name="Bense V."/>
            <person name="Catcheside P."/>
            <person name="Chovatia M."/>
            <person name="Cooper J."/>
            <person name="Damon W."/>
            <person name="Desjardin D."/>
            <person name="Finy P."/>
            <person name="Geml J."/>
            <person name="Haridas S."/>
            <person name="Hughes K."/>
            <person name="Justo A."/>
            <person name="Karasinski D."/>
            <person name="Kautmanova I."/>
            <person name="Kiss B."/>
            <person name="Kocsube S."/>
            <person name="Kotiranta H."/>
            <person name="LaButti K.M."/>
            <person name="Lechner B.E."/>
            <person name="Liimatainen K."/>
            <person name="Lipzen A."/>
            <person name="Lukacs Z."/>
            <person name="Mihaltcheva S."/>
            <person name="Morgado L.N."/>
            <person name="Niskanen T."/>
            <person name="Noordeloos M.E."/>
            <person name="Ohm R.A."/>
            <person name="Ortiz-Santana B."/>
            <person name="Ovrebo C."/>
            <person name="Racz N."/>
            <person name="Riley R."/>
            <person name="Savchenko A."/>
            <person name="Shiryaev A."/>
            <person name="Soop K."/>
            <person name="Spirin V."/>
            <person name="Szebenyi C."/>
            <person name="Tomsovsky M."/>
            <person name="Tulloss R.E."/>
            <person name="Uehling J."/>
            <person name="Grigoriev I.V."/>
            <person name="Vagvolgyi C."/>
            <person name="Papp T."/>
            <person name="Martin F.M."/>
            <person name="Miettinen O."/>
            <person name="Hibbett D.S."/>
            <person name="Nagy L.G."/>
        </authorList>
    </citation>
    <scope>NUCLEOTIDE SEQUENCE [LARGE SCALE GENOMIC DNA]</scope>
    <source>
        <strain evidence="10 11">FP101781</strain>
    </source>
</reference>
<evidence type="ECO:0000313" key="10">
    <source>
        <dbReference type="EMBL" id="TEB38174.1"/>
    </source>
</evidence>
<evidence type="ECO:0000256" key="9">
    <source>
        <dbReference type="SAM" id="Phobius"/>
    </source>
</evidence>
<evidence type="ECO:0000256" key="8">
    <source>
        <dbReference type="SAM" id="MobiDB-lite"/>
    </source>
</evidence>
<comment type="subcellular location">
    <subcellularLocation>
        <location evidence="1">Endoplasmic reticulum membrane</location>
        <topology evidence="1">Multi-pass membrane protein</topology>
    </subcellularLocation>
</comment>
<dbReference type="STRING" id="71717.A0A4Y7TW57"/>
<dbReference type="GO" id="GO:0033619">
    <property type="term" value="P:membrane protein proteolysis"/>
    <property type="evidence" value="ECO:0007669"/>
    <property type="project" value="TreeGrafter"/>
</dbReference>
<keyword evidence="6 9" id="KW-1133">Transmembrane helix</keyword>
<evidence type="ECO:0000256" key="7">
    <source>
        <dbReference type="ARBA" id="ARBA00023136"/>
    </source>
</evidence>